<dbReference type="STRING" id="658445.H744_1c1607"/>
<accession>A0A0C5WU90</accession>
<keyword evidence="4 6" id="KW-0663">Pyridoxal phosphate</keyword>
<keyword evidence="3" id="KW-0210">Decarboxylase</keyword>
<name>A0A0C5WU90_9GAMM</name>
<comment type="similarity">
    <text evidence="2 7">Belongs to the group II decarboxylase family.</text>
</comment>
<evidence type="ECO:0000256" key="1">
    <source>
        <dbReference type="ARBA" id="ARBA00001933"/>
    </source>
</evidence>
<dbReference type="HOGENOM" id="CLU_011856_0_4_6"/>
<gene>
    <name evidence="8" type="ORF">H744_1c1607</name>
</gene>
<sequence>MSLLECRLERELLSTEEESAIAQVGKARELYQLSFSGRLGHDLPRHGNKEKINSGLKLSTSRHRFDRVDIGNQPVAPFEYLDFLETVVFPHTVNTFSTKFLGHMTAPLPEFITEVAGVISRMNQNQVKVETSNVLTLLERQVLGAVHHKIYRKQAGFYESYMQCPESCLGVVTGGGTLANITSLSYALNSAFRADGNFAGLTKEGLVSALNHYGFKDVVVIGSKRMHYSVDKAAKLLGLGERNVIRLETDSHGRVDLAQMRSNLEECRKGKIHVLALIGIAGATETGSVDPLEEIGALAAEFGVHFHADAAWGGAYTLSSNHRELVKGIEMADTVTICAHKQLYIPMGTSLCIFKSPGFASHSENNTAYQCKKGSYDLGRYTIEGSRPASILMLHALLNLWGDAGMGHVFDTTLSLTQNFTGKIKSSENFLLVQEPALNIVVYRYIPVTLREKVLTKEKLTYAEIELINEINKKIQSEQFINGNSFVSSTTLVNGEEEVVVFRAVFCNPLTRENDLDALLADQAKIARDIEIA</sequence>
<evidence type="ECO:0000256" key="3">
    <source>
        <dbReference type="ARBA" id="ARBA00022793"/>
    </source>
</evidence>
<dbReference type="SUPFAM" id="SSF53383">
    <property type="entry name" value="PLP-dependent transferases"/>
    <property type="match status" value="1"/>
</dbReference>
<organism evidence="8 9">
    <name type="scientific">Photobacterium gaetbulicola Gung47</name>
    <dbReference type="NCBI Taxonomy" id="658445"/>
    <lineage>
        <taxon>Bacteria</taxon>
        <taxon>Pseudomonadati</taxon>
        <taxon>Pseudomonadota</taxon>
        <taxon>Gammaproteobacteria</taxon>
        <taxon>Vibrionales</taxon>
        <taxon>Vibrionaceae</taxon>
        <taxon>Photobacterium</taxon>
    </lineage>
</organism>
<dbReference type="AlphaFoldDB" id="A0A0C5WU90"/>
<dbReference type="GO" id="GO:0005737">
    <property type="term" value="C:cytoplasm"/>
    <property type="evidence" value="ECO:0007669"/>
    <property type="project" value="TreeGrafter"/>
</dbReference>
<evidence type="ECO:0000313" key="8">
    <source>
        <dbReference type="EMBL" id="AJR06625.1"/>
    </source>
</evidence>
<dbReference type="EMBL" id="CP005973">
    <property type="protein sequence ID" value="AJR06625.1"/>
    <property type="molecule type" value="Genomic_DNA"/>
</dbReference>
<dbReference type="PANTHER" id="PTHR45677:SF8">
    <property type="entry name" value="CYSTEINE SULFINIC ACID DECARBOXYLASE"/>
    <property type="match status" value="1"/>
</dbReference>
<dbReference type="PATRIC" id="fig|658445.3.peg.1737"/>
<dbReference type="KEGG" id="pgb:H744_1c1607"/>
<dbReference type="InterPro" id="IPR015422">
    <property type="entry name" value="PyrdxlP-dep_Trfase_small"/>
</dbReference>
<evidence type="ECO:0000256" key="7">
    <source>
        <dbReference type="RuleBase" id="RU000382"/>
    </source>
</evidence>
<dbReference type="Gene3D" id="3.40.640.10">
    <property type="entry name" value="Type I PLP-dependent aspartate aminotransferase-like (Major domain)"/>
    <property type="match status" value="1"/>
</dbReference>
<keyword evidence="9" id="KW-1185">Reference proteome</keyword>
<dbReference type="Proteomes" id="UP000032303">
    <property type="component" value="Chromosome 1"/>
</dbReference>
<dbReference type="InterPro" id="IPR015421">
    <property type="entry name" value="PyrdxlP-dep_Trfase_major"/>
</dbReference>
<dbReference type="GO" id="GO:0030170">
    <property type="term" value="F:pyridoxal phosphate binding"/>
    <property type="evidence" value="ECO:0007669"/>
    <property type="project" value="InterPro"/>
</dbReference>
<evidence type="ECO:0000256" key="4">
    <source>
        <dbReference type="ARBA" id="ARBA00022898"/>
    </source>
</evidence>
<comment type="cofactor">
    <cofactor evidence="1 6 7">
        <name>pyridoxal 5'-phosphate</name>
        <dbReference type="ChEBI" id="CHEBI:597326"/>
    </cofactor>
</comment>
<protein>
    <submittedName>
        <fullName evidence="8">Putative pyridoxal-dependent decarboxylase</fullName>
    </submittedName>
</protein>
<keyword evidence="5 7" id="KW-0456">Lyase</keyword>
<proteinExistence type="inferred from homology"/>
<dbReference type="Pfam" id="PF00282">
    <property type="entry name" value="Pyridoxal_deC"/>
    <property type="match status" value="1"/>
</dbReference>
<dbReference type="GO" id="GO:0016831">
    <property type="term" value="F:carboxy-lyase activity"/>
    <property type="evidence" value="ECO:0007669"/>
    <property type="project" value="UniProtKB-KW"/>
</dbReference>
<evidence type="ECO:0000256" key="2">
    <source>
        <dbReference type="ARBA" id="ARBA00009533"/>
    </source>
</evidence>
<evidence type="ECO:0000256" key="5">
    <source>
        <dbReference type="ARBA" id="ARBA00023239"/>
    </source>
</evidence>
<dbReference type="OrthoDB" id="9803665at2"/>
<dbReference type="Gene3D" id="3.90.1150.10">
    <property type="entry name" value="Aspartate Aminotransferase, domain 1"/>
    <property type="match status" value="1"/>
</dbReference>
<dbReference type="GO" id="GO:0019752">
    <property type="term" value="P:carboxylic acid metabolic process"/>
    <property type="evidence" value="ECO:0007669"/>
    <property type="project" value="InterPro"/>
</dbReference>
<reference evidence="8 9" key="1">
    <citation type="submission" date="2013-05" db="EMBL/GenBank/DDBJ databases">
        <title>Complete genome sequence of the lipase-producing bacterium Photobacterium gaetbulicola Gung47.</title>
        <authorList>
            <person name="Kim Y.-O."/>
        </authorList>
    </citation>
    <scope>NUCLEOTIDE SEQUENCE [LARGE SCALE GENOMIC DNA]</scope>
    <source>
        <strain evidence="8 9">Gung47</strain>
    </source>
</reference>
<feature type="modified residue" description="N6-(pyridoxal phosphate)lysine" evidence="6">
    <location>
        <position position="341"/>
    </location>
</feature>
<dbReference type="PANTHER" id="PTHR45677">
    <property type="entry name" value="GLUTAMATE DECARBOXYLASE-RELATED"/>
    <property type="match status" value="1"/>
</dbReference>
<evidence type="ECO:0000313" key="9">
    <source>
        <dbReference type="Proteomes" id="UP000032303"/>
    </source>
</evidence>
<dbReference type="InterPro" id="IPR002129">
    <property type="entry name" value="PyrdxlP-dep_de-COase"/>
</dbReference>
<dbReference type="InterPro" id="IPR015424">
    <property type="entry name" value="PyrdxlP-dep_Trfase"/>
</dbReference>
<evidence type="ECO:0000256" key="6">
    <source>
        <dbReference type="PIRSR" id="PIRSR602129-50"/>
    </source>
</evidence>